<dbReference type="EMBL" id="SJPN01000002">
    <property type="protein sequence ID" value="TWU05886.1"/>
    <property type="molecule type" value="Genomic_DNA"/>
</dbReference>
<dbReference type="InterPro" id="IPR036515">
    <property type="entry name" value="Transposase_17_sf"/>
</dbReference>
<reference evidence="2 3" key="1">
    <citation type="submission" date="2019-02" db="EMBL/GenBank/DDBJ databases">
        <title>Deep-cultivation of Planctomycetes and their phenomic and genomic characterization uncovers novel biology.</title>
        <authorList>
            <person name="Wiegand S."/>
            <person name="Jogler M."/>
            <person name="Boedeker C."/>
            <person name="Pinto D."/>
            <person name="Vollmers J."/>
            <person name="Rivas-Marin E."/>
            <person name="Kohn T."/>
            <person name="Peeters S.H."/>
            <person name="Heuer A."/>
            <person name="Rast P."/>
            <person name="Oberbeckmann S."/>
            <person name="Bunk B."/>
            <person name="Jeske O."/>
            <person name="Meyerdierks A."/>
            <person name="Storesund J.E."/>
            <person name="Kallscheuer N."/>
            <person name="Luecker S."/>
            <person name="Lage O.M."/>
            <person name="Pohl T."/>
            <person name="Merkel B.J."/>
            <person name="Hornburger P."/>
            <person name="Mueller R.-W."/>
            <person name="Bruemmer F."/>
            <person name="Labrenz M."/>
            <person name="Spormann A.M."/>
            <person name="Op Den Camp H."/>
            <person name="Overmann J."/>
            <person name="Amann R."/>
            <person name="Jetten M.S.M."/>
            <person name="Mascher T."/>
            <person name="Medema M.H."/>
            <person name="Devos D.P."/>
            <person name="Kaster A.-K."/>
            <person name="Ovreas L."/>
            <person name="Rohde M."/>
            <person name="Galperin M.Y."/>
            <person name="Jogler C."/>
        </authorList>
    </citation>
    <scope>NUCLEOTIDE SEQUENCE [LARGE SCALE GENOMIC DNA]</scope>
    <source>
        <strain evidence="2 3">Pla52n</strain>
    </source>
</reference>
<gene>
    <name evidence="2" type="ORF">Pla52n_16010</name>
</gene>
<evidence type="ECO:0000313" key="3">
    <source>
        <dbReference type="Proteomes" id="UP000320176"/>
    </source>
</evidence>
<dbReference type="InterPro" id="IPR002686">
    <property type="entry name" value="Transposase_17"/>
</dbReference>
<evidence type="ECO:0000259" key="1">
    <source>
        <dbReference type="SMART" id="SM01321"/>
    </source>
</evidence>
<dbReference type="PANTHER" id="PTHR33360:SF2">
    <property type="entry name" value="TRANSPOSASE FOR INSERTION SEQUENCE ELEMENT IS200"/>
    <property type="match status" value="1"/>
</dbReference>
<evidence type="ECO:0000313" key="2">
    <source>
        <dbReference type="EMBL" id="TWU05886.1"/>
    </source>
</evidence>
<feature type="domain" description="Transposase IS200-like" evidence="1">
    <location>
        <begin position="27"/>
        <end position="141"/>
    </location>
</feature>
<accession>A0A5C6B3N9</accession>
<dbReference type="GO" id="GO:0004803">
    <property type="term" value="F:transposase activity"/>
    <property type="evidence" value="ECO:0007669"/>
    <property type="project" value="InterPro"/>
</dbReference>
<dbReference type="Proteomes" id="UP000320176">
    <property type="component" value="Unassembled WGS sequence"/>
</dbReference>
<dbReference type="GO" id="GO:0003677">
    <property type="term" value="F:DNA binding"/>
    <property type="evidence" value="ECO:0007669"/>
    <property type="project" value="InterPro"/>
</dbReference>
<sequence>MFWKARQTSQLRSSDRPEEVEHVSSTHTNLLFHIVFSTKYRRDLITPEIQPRLYEYIGGIVRDQHGSLLEIGGIANHVHLLAKLSPRIAFSDAIRVVKANSSKWLNETFQPKHTFRWQRGYGAFSVSLSSVPAVTQYIQNQESHHTKRTFEDEYRAMLIRHGIQFEERYLFEDEHFQ</sequence>
<dbReference type="Pfam" id="PF01797">
    <property type="entry name" value="Y1_Tnp"/>
    <property type="match status" value="1"/>
</dbReference>
<proteinExistence type="predicted"/>
<protein>
    <submittedName>
        <fullName evidence="2">Transposase IS200 like protein</fullName>
    </submittedName>
</protein>
<name>A0A5C6B3N9_9BACT</name>
<dbReference type="SUPFAM" id="SSF143422">
    <property type="entry name" value="Transposase IS200-like"/>
    <property type="match status" value="1"/>
</dbReference>
<dbReference type="Gene3D" id="3.30.70.1290">
    <property type="entry name" value="Transposase IS200-like"/>
    <property type="match status" value="1"/>
</dbReference>
<dbReference type="AlphaFoldDB" id="A0A5C6B3N9"/>
<dbReference type="GO" id="GO:0006313">
    <property type="term" value="P:DNA transposition"/>
    <property type="evidence" value="ECO:0007669"/>
    <property type="project" value="InterPro"/>
</dbReference>
<organism evidence="2 3">
    <name type="scientific">Stieleria varia</name>
    <dbReference type="NCBI Taxonomy" id="2528005"/>
    <lineage>
        <taxon>Bacteria</taxon>
        <taxon>Pseudomonadati</taxon>
        <taxon>Planctomycetota</taxon>
        <taxon>Planctomycetia</taxon>
        <taxon>Pirellulales</taxon>
        <taxon>Pirellulaceae</taxon>
        <taxon>Stieleria</taxon>
    </lineage>
</organism>
<dbReference type="SMART" id="SM01321">
    <property type="entry name" value="Y1_Tnp"/>
    <property type="match status" value="1"/>
</dbReference>
<comment type="caution">
    <text evidence="2">The sequence shown here is derived from an EMBL/GenBank/DDBJ whole genome shotgun (WGS) entry which is preliminary data.</text>
</comment>
<dbReference type="NCBIfam" id="NF033573">
    <property type="entry name" value="transpos_IS200"/>
    <property type="match status" value="1"/>
</dbReference>
<dbReference type="RefSeq" id="WP_231741832.1">
    <property type="nucleotide sequence ID" value="NZ_CP151726.1"/>
</dbReference>
<keyword evidence="3" id="KW-1185">Reference proteome</keyword>
<dbReference type="PANTHER" id="PTHR33360">
    <property type="entry name" value="TRANSPOSASE FOR INSERTION SEQUENCE ELEMENT IS200"/>
    <property type="match status" value="1"/>
</dbReference>